<dbReference type="InterPro" id="IPR002018">
    <property type="entry name" value="CarbesteraseB"/>
</dbReference>
<dbReference type="InterPro" id="IPR002168">
    <property type="entry name" value="Lipase_GDXG_HIS_AS"/>
</dbReference>
<evidence type="ECO:0000256" key="2">
    <source>
        <dbReference type="ARBA" id="ARBA00010515"/>
    </source>
</evidence>
<feature type="domain" description="Carboxylesterase type B" evidence="5">
    <location>
        <begin position="5"/>
        <end position="477"/>
    </location>
</feature>
<comment type="similarity">
    <text evidence="2">Belongs to the 'GDXG' lipolytic enzyme family.</text>
</comment>
<dbReference type="InterPro" id="IPR019819">
    <property type="entry name" value="Carboxylesterase_B_CS"/>
</dbReference>
<dbReference type="Gene3D" id="3.40.50.1820">
    <property type="entry name" value="alpha/beta hydrolase"/>
    <property type="match status" value="1"/>
</dbReference>
<evidence type="ECO:0000259" key="5">
    <source>
        <dbReference type="Pfam" id="PF00135"/>
    </source>
</evidence>
<gene>
    <name evidence="6" type="ORF">ACFQS9_10000</name>
</gene>
<dbReference type="Pfam" id="PF00135">
    <property type="entry name" value="COesterase"/>
    <property type="match status" value="1"/>
</dbReference>
<dbReference type="PROSITE" id="PS00122">
    <property type="entry name" value="CARBOXYLESTERASE_B_1"/>
    <property type="match status" value="1"/>
</dbReference>
<protein>
    <recommendedName>
        <fullName evidence="4">Carboxylic ester hydrolase</fullName>
        <ecNumber evidence="4">3.1.1.-</ecNumber>
    </recommendedName>
</protein>
<reference evidence="7" key="1">
    <citation type="journal article" date="2019" name="Int. J. Syst. Evol. Microbiol.">
        <title>The Global Catalogue of Microorganisms (GCM) 10K type strain sequencing project: providing services to taxonomists for standard genome sequencing and annotation.</title>
        <authorList>
            <consortium name="The Broad Institute Genomics Platform"/>
            <consortium name="The Broad Institute Genome Sequencing Center for Infectious Disease"/>
            <person name="Wu L."/>
            <person name="Ma J."/>
        </authorList>
    </citation>
    <scope>NUCLEOTIDE SEQUENCE [LARGE SCALE GENOMIC DNA]</scope>
    <source>
        <strain evidence="7">ICMP 19430</strain>
    </source>
</reference>
<dbReference type="PANTHER" id="PTHR11559">
    <property type="entry name" value="CARBOXYLESTERASE"/>
    <property type="match status" value="1"/>
</dbReference>
<evidence type="ECO:0000256" key="3">
    <source>
        <dbReference type="ARBA" id="ARBA00022801"/>
    </source>
</evidence>
<dbReference type="RefSeq" id="WP_378404041.1">
    <property type="nucleotide sequence ID" value="NZ_JBHTCS010000011.1"/>
</dbReference>
<evidence type="ECO:0000256" key="1">
    <source>
        <dbReference type="ARBA" id="ARBA00005964"/>
    </source>
</evidence>
<evidence type="ECO:0000313" key="7">
    <source>
        <dbReference type="Proteomes" id="UP001596484"/>
    </source>
</evidence>
<dbReference type="InterPro" id="IPR050309">
    <property type="entry name" value="Type-B_Carboxylest/Lipase"/>
</dbReference>
<dbReference type="InterPro" id="IPR019826">
    <property type="entry name" value="Carboxylesterase_B_AS"/>
</dbReference>
<dbReference type="PROSITE" id="PS01173">
    <property type="entry name" value="LIPASE_GDXG_HIS"/>
    <property type="match status" value="1"/>
</dbReference>
<organism evidence="6 7">
    <name type="scientific">Rhodococcus daqingensis</name>
    <dbReference type="NCBI Taxonomy" id="2479363"/>
    <lineage>
        <taxon>Bacteria</taxon>
        <taxon>Bacillati</taxon>
        <taxon>Actinomycetota</taxon>
        <taxon>Actinomycetes</taxon>
        <taxon>Mycobacteriales</taxon>
        <taxon>Nocardiaceae</taxon>
        <taxon>Rhodococcus</taxon>
    </lineage>
</organism>
<dbReference type="InterPro" id="IPR029058">
    <property type="entry name" value="AB_hydrolase_fold"/>
</dbReference>
<proteinExistence type="inferred from homology"/>
<name>A0ABW2RXB2_9NOCA</name>
<dbReference type="PROSITE" id="PS00941">
    <property type="entry name" value="CARBOXYLESTERASE_B_2"/>
    <property type="match status" value="1"/>
</dbReference>
<evidence type="ECO:0000256" key="4">
    <source>
        <dbReference type="RuleBase" id="RU361235"/>
    </source>
</evidence>
<dbReference type="Proteomes" id="UP001596484">
    <property type="component" value="Unassembled WGS sequence"/>
</dbReference>
<evidence type="ECO:0000313" key="6">
    <source>
        <dbReference type="EMBL" id="MFC7448221.1"/>
    </source>
</evidence>
<comment type="caution">
    <text evidence="6">The sequence shown here is derived from an EMBL/GenBank/DDBJ whole genome shotgun (WGS) entry which is preliminary data.</text>
</comment>
<dbReference type="SUPFAM" id="SSF53474">
    <property type="entry name" value="alpha/beta-Hydrolases"/>
    <property type="match status" value="1"/>
</dbReference>
<keyword evidence="3 4" id="KW-0378">Hydrolase</keyword>
<comment type="similarity">
    <text evidence="1 4">Belongs to the type-B carboxylesterase/lipase family.</text>
</comment>
<keyword evidence="7" id="KW-1185">Reference proteome</keyword>
<dbReference type="EMBL" id="JBHTCS010000011">
    <property type="protein sequence ID" value="MFC7448221.1"/>
    <property type="molecule type" value="Genomic_DNA"/>
</dbReference>
<accession>A0ABW2RXB2</accession>
<dbReference type="EC" id="3.1.1.-" evidence="4"/>
<sequence length="496" mass="53364">MPDPLIVTTDAGRVRGREHDGLRSWRGIPYAAPPVGELRLRAPQPAAPWTGVRDALDFGAAAPQSGRGERRGVRTDEDCLTLNVLTPAARSSTPRPVMVFIHGGAYSGGSSATLLYRGDTLVRRGDVVYVSLNYRLGALGYLDFGDYSSPGRPFDSNLGLRDQLAALQWVHRNIAAFGGDPGKVTLFGESAGANAVTTLMCVPAAEGLFARAIAQSPPAASAYGRDRAKAWAAEFVEILDGADDPALALRTADPDALVRAGDALTARGADEAPGTRAFAPLVDGDLLPRHPLDAFADGLAHDIPLIVGTNAREGTLFPRFLDIIPTDPTRIEKMFSETDPELKARILAAYPGYPERRDAVRIGGDVTFWEPSILVAQAHAATAPTYAYRYDFAPRLLNVAGLGATHATELLAVFGVGDTVIGRVATAFGGRRGLREATAIMQSHWLHFARHAAPRSTWPAYTAARRETLIIDTTARIESDPHGDLRRAWIGYRHRR</sequence>